<dbReference type="PANTHER" id="PTHR43525:SF1">
    <property type="entry name" value="PROTEIN MALY"/>
    <property type="match status" value="1"/>
</dbReference>
<evidence type="ECO:0000256" key="1">
    <source>
        <dbReference type="ARBA" id="ARBA00001933"/>
    </source>
</evidence>
<dbReference type="InterPro" id="IPR027619">
    <property type="entry name" value="C-S_lyase_PatB-like"/>
</dbReference>
<feature type="domain" description="Aminotransferase class I/classII large" evidence="6">
    <location>
        <begin position="37"/>
        <end position="388"/>
    </location>
</feature>
<dbReference type="SUPFAM" id="SSF53383">
    <property type="entry name" value="PLP-dependent transferases"/>
    <property type="match status" value="1"/>
</dbReference>
<comment type="similarity">
    <text evidence="5">Belongs to the class-II pyridoxal-phosphate-dependent aminotransferase family. MalY/PatB cystathionine beta-lyase subfamily.</text>
</comment>
<dbReference type="Gene3D" id="3.40.640.10">
    <property type="entry name" value="Type I PLP-dependent aspartate aminotransferase-like (Major domain)"/>
    <property type="match status" value="1"/>
</dbReference>
<dbReference type="PANTHER" id="PTHR43525">
    <property type="entry name" value="PROTEIN MALY"/>
    <property type="match status" value="1"/>
</dbReference>
<reference evidence="7" key="1">
    <citation type="submission" date="2022-06" db="EMBL/GenBank/DDBJ databases">
        <title>Akkermansia biwalacus sp. nov., an anaerobic mucin-degrading bacterium isolated from human intestine.</title>
        <authorList>
            <person name="Kobayashi Y."/>
            <person name="Inoue S."/>
            <person name="Kawahara T."/>
            <person name="Kohda N."/>
        </authorList>
    </citation>
    <scope>NUCLEOTIDE SEQUENCE</scope>
    <source>
        <strain evidence="7">WON2089</strain>
    </source>
</reference>
<dbReference type="InterPro" id="IPR015424">
    <property type="entry name" value="PyrdxlP-dep_Trfase"/>
</dbReference>
<dbReference type="InterPro" id="IPR015422">
    <property type="entry name" value="PyrdxlP-dep_Trfase_small"/>
</dbReference>
<evidence type="ECO:0000256" key="3">
    <source>
        <dbReference type="ARBA" id="ARBA00022898"/>
    </source>
</evidence>
<dbReference type="InterPro" id="IPR051798">
    <property type="entry name" value="Class-II_PLP-Dep_Aminotrans"/>
</dbReference>
<keyword evidence="8" id="KW-1185">Reference proteome</keyword>
<evidence type="ECO:0000256" key="5">
    <source>
        <dbReference type="ARBA" id="ARBA00037974"/>
    </source>
</evidence>
<evidence type="ECO:0000259" key="6">
    <source>
        <dbReference type="Pfam" id="PF00155"/>
    </source>
</evidence>
<dbReference type="InterPro" id="IPR004839">
    <property type="entry name" value="Aminotransferase_I/II_large"/>
</dbReference>
<accession>A0ABM7ZIH9</accession>
<dbReference type="Pfam" id="PF00155">
    <property type="entry name" value="Aminotran_1_2"/>
    <property type="match status" value="1"/>
</dbReference>
<proteinExistence type="inferred from homology"/>
<evidence type="ECO:0000313" key="8">
    <source>
        <dbReference type="Proteomes" id="UP001062263"/>
    </source>
</evidence>
<keyword evidence="4" id="KW-0456">Lyase</keyword>
<comment type="cofactor">
    <cofactor evidence="1">
        <name>pyridoxal 5'-phosphate</name>
        <dbReference type="ChEBI" id="CHEBI:597326"/>
    </cofactor>
</comment>
<organism evidence="7 8">
    <name type="scientific">Akkermansia biwaensis</name>
    <dbReference type="NCBI Taxonomy" id="2946555"/>
    <lineage>
        <taxon>Bacteria</taxon>
        <taxon>Pseudomonadati</taxon>
        <taxon>Verrucomicrobiota</taxon>
        <taxon>Verrucomicrobiia</taxon>
        <taxon>Verrucomicrobiales</taxon>
        <taxon>Akkermansiaceae</taxon>
        <taxon>Akkermansia</taxon>
    </lineage>
</organism>
<evidence type="ECO:0000256" key="4">
    <source>
        <dbReference type="ARBA" id="ARBA00023239"/>
    </source>
</evidence>
<evidence type="ECO:0000313" key="7">
    <source>
        <dbReference type="EMBL" id="BDL44584.1"/>
    </source>
</evidence>
<evidence type="ECO:0000256" key="2">
    <source>
        <dbReference type="ARBA" id="ARBA00012224"/>
    </source>
</evidence>
<gene>
    <name evidence="7" type="ORF">Abiwalacus_21580</name>
</gene>
<dbReference type="Proteomes" id="UP001062263">
    <property type="component" value="Chromosome"/>
</dbReference>
<sequence>MSAIPMQYDFDEIIDRRGTGALKYEALLPRWGRDDLLPLWVADMDFKTPPFIMEALRRRCEHELLGYTVKPPAFFEAIRGWVGRRHGWQVETDQIGFAPGIVPGISSAIQCFTGPGDRIMIQPPVYHPFAMIIRENGREIVNNPLVLENGRYRMDFEHMRKAVRGCGMFILCNPHNPGGRVWNPEELEQVAEICAESGTLVISDEIHADLTLPGRRHTVFATVSEKARNNSVTYMAASKAFNVPGLASSYLICQNPALLEKYQNFVNGREMAEGHVFAYAGLISAYTEPGGEEWLRQALDYIQENICYLDAELRRRMPRIKALLPDASYLVFLDCRELNLSRQELEDFFVNGARLALNNGAIFGKEGEGFMRLNAGCPRSVLARALNQLEEAYLSRGF</sequence>
<dbReference type="EC" id="4.4.1.13" evidence="2"/>
<dbReference type="Gene3D" id="3.90.1150.10">
    <property type="entry name" value="Aspartate Aminotransferase, domain 1"/>
    <property type="match status" value="1"/>
</dbReference>
<dbReference type="EMBL" id="AP025943">
    <property type="protein sequence ID" value="BDL44584.1"/>
    <property type="molecule type" value="Genomic_DNA"/>
</dbReference>
<name>A0ABM7ZIH9_9BACT</name>
<protein>
    <recommendedName>
        <fullName evidence="2">cysteine-S-conjugate beta-lyase</fullName>
        <ecNumber evidence="2">4.4.1.13</ecNumber>
    </recommendedName>
</protein>
<dbReference type="CDD" id="cd00609">
    <property type="entry name" value="AAT_like"/>
    <property type="match status" value="1"/>
</dbReference>
<dbReference type="NCBIfam" id="TIGR04350">
    <property type="entry name" value="C_S_lyase_PatB"/>
    <property type="match status" value="1"/>
</dbReference>
<dbReference type="InterPro" id="IPR015421">
    <property type="entry name" value="PyrdxlP-dep_Trfase_major"/>
</dbReference>
<keyword evidence="3" id="KW-0663">Pyridoxal phosphate</keyword>